<dbReference type="RefSeq" id="WP_264843751.1">
    <property type="nucleotide sequence ID" value="NZ_AP025628.1"/>
</dbReference>
<keyword evidence="2" id="KW-1185">Reference proteome</keyword>
<accession>A0AA35G5L4</accession>
<protein>
    <submittedName>
        <fullName evidence="1">Uncharacterized protein</fullName>
    </submittedName>
</protein>
<dbReference type="Gene3D" id="1.10.1220.10">
    <property type="entry name" value="Met repressor-like"/>
    <property type="match status" value="1"/>
</dbReference>
<organism evidence="1 2">
    <name type="scientific">Caldinitratiruptor microaerophilus</name>
    <dbReference type="NCBI Taxonomy" id="671077"/>
    <lineage>
        <taxon>Bacteria</taxon>
        <taxon>Bacillati</taxon>
        <taxon>Bacillota</taxon>
        <taxon>Clostridia</taxon>
        <taxon>Eubacteriales</taxon>
        <taxon>Symbiobacteriaceae</taxon>
        <taxon>Caldinitratiruptor</taxon>
    </lineage>
</organism>
<dbReference type="AlphaFoldDB" id="A0AA35G5L4"/>
<dbReference type="KEGG" id="cmic:caldi_07310"/>
<evidence type="ECO:0000313" key="1">
    <source>
        <dbReference type="EMBL" id="BDG59641.1"/>
    </source>
</evidence>
<proteinExistence type="predicted"/>
<dbReference type="EMBL" id="AP025628">
    <property type="protein sequence ID" value="BDG59641.1"/>
    <property type="molecule type" value="Genomic_DNA"/>
</dbReference>
<dbReference type="InterPro" id="IPR015354">
    <property type="entry name" value="DNA_partition_ParG"/>
</dbReference>
<dbReference type="GO" id="GO:0006355">
    <property type="term" value="P:regulation of DNA-templated transcription"/>
    <property type="evidence" value="ECO:0007669"/>
    <property type="project" value="InterPro"/>
</dbReference>
<dbReference type="Proteomes" id="UP001163687">
    <property type="component" value="Chromosome"/>
</dbReference>
<dbReference type="InterPro" id="IPR013321">
    <property type="entry name" value="Arc_rbn_hlx_hlx"/>
</dbReference>
<dbReference type="Pfam" id="PF09274">
    <property type="entry name" value="ParG"/>
    <property type="match status" value="1"/>
</dbReference>
<evidence type="ECO:0000313" key="2">
    <source>
        <dbReference type="Proteomes" id="UP001163687"/>
    </source>
</evidence>
<name>A0AA35G5L4_9FIRM</name>
<sequence>MEKRRGIVVRIDEELHRRYKALCAEEGITIQDDLERYILRRLHEAGRLPKDEPPR</sequence>
<gene>
    <name evidence="1" type="ORF">caldi_07310</name>
</gene>
<dbReference type="SUPFAM" id="SSF47598">
    <property type="entry name" value="Ribbon-helix-helix"/>
    <property type="match status" value="1"/>
</dbReference>
<dbReference type="InterPro" id="IPR010985">
    <property type="entry name" value="Ribbon_hlx_hlx"/>
</dbReference>
<reference evidence="1" key="1">
    <citation type="submission" date="2022-03" db="EMBL/GenBank/DDBJ databases">
        <title>Complete genome sequence of Caldinitratiruptor microaerophilus.</title>
        <authorList>
            <person name="Mukaiyama R."/>
            <person name="Nishiyama T."/>
            <person name="Ueda K."/>
        </authorList>
    </citation>
    <scope>NUCLEOTIDE SEQUENCE</scope>
    <source>
        <strain evidence="1">JCM 16183</strain>
    </source>
</reference>